<dbReference type="SUPFAM" id="SSF52540">
    <property type="entry name" value="P-loop containing nucleoside triphosphate hydrolases"/>
    <property type="match status" value="1"/>
</dbReference>
<keyword evidence="3" id="KW-0413">Isomerase</keyword>
<dbReference type="PANTHER" id="PTHR43788:SF6">
    <property type="entry name" value="DNA HELICASE B"/>
    <property type="match status" value="1"/>
</dbReference>
<keyword evidence="2 3" id="KW-0067">ATP-binding</keyword>
<protein>
    <recommendedName>
        <fullName evidence="3">ATP-dependent RecD2 DNA helicase</fullName>
        <ecNumber evidence="3">5.6.2.3</ecNumber>
    </recommendedName>
    <alternativeName>
        <fullName evidence="3">DNA 5'-3' helicase subunit RecD2</fullName>
    </alternativeName>
</protein>
<organism evidence="5 6">
    <name type="scientific">Monoglobus pectinilyticus</name>
    <dbReference type="NCBI Taxonomy" id="1981510"/>
    <lineage>
        <taxon>Bacteria</taxon>
        <taxon>Bacillati</taxon>
        <taxon>Bacillota</taxon>
        <taxon>Clostridia</taxon>
        <taxon>Monoglobales</taxon>
        <taxon>Monoglobaceae</taxon>
        <taxon>Monoglobus</taxon>
    </lineage>
</organism>
<dbReference type="GO" id="GO:0009338">
    <property type="term" value="C:exodeoxyribonuclease V complex"/>
    <property type="evidence" value="ECO:0007669"/>
    <property type="project" value="TreeGrafter"/>
</dbReference>
<dbReference type="HAMAP" id="MF_01488">
    <property type="entry name" value="RecD2"/>
    <property type="match status" value="1"/>
</dbReference>
<dbReference type="InterPro" id="IPR010994">
    <property type="entry name" value="RuvA_2-like"/>
</dbReference>
<dbReference type="EC" id="5.6.2.3" evidence="3"/>
<dbReference type="GO" id="GO:0016887">
    <property type="term" value="F:ATP hydrolysis activity"/>
    <property type="evidence" value="ECO:0007669"/>
    <property type="project" value="RHEA"/>
</dbReference>
<dbReference type="Pfam" id="PF18335">
    <property type="entry name" value="SH3_13"/>
    <property type="match status" value="1"/>
</dbReference>
<proteinExistence type="inferred from homology"/>
<keyword evidence="6" id="KW-1185">Reference proteome</keyword>
<dbReference type="AlphaFoldDB" id="A0A2K9NZE1"/>
<dbReference type="GO" id="GO:0017116">
    <property type="term" value="F:single-stranded DNA helicase activity"/>
    <property type="evidence" value="ECO:0007669"/>
    <property type="project" value="TreeGrafter"/>
</dbReference>
<dbReference type="CDD" id="cd17933">
    <property type="entry name" value="DEXSc_RecD-like"/>
    <property type="match status" value="1"/>
</dbReference>
<dbReference type="InterPro" id="IPR041451">
    <property type="entry name" value="RecD2_SH13"/>
</dbReference>
<sequence length="730" mass="81926">MIKIEGIIDTVIFYNSDNGYAVCDVSCVGELVTMTGTMPNITEGEKIIASGEWTTHVDYGDQFKVEYIERVMPSSENEIEKYLASGILPYVGKMTAKKIVEKFGTDALDVIENDHEKLLEIKGLTKSKIEDIYKAFVEQIGIRQIVMFFQKYNVSPSSAVKVFKIFGTGTIPLVQNNPYILADQIDGITFEKADEIAMSLGFETKSYVRIASGIKSIIKRISFLNGHTYLPRPTIIAQAVSMLEVEQGPVEDAISQLLLSGELISENQGDYDAIYLKLFYDAEREVAEKLIRMSGVTFDIDISQIDGLIDKVESEDRIELSENQREAVRRAFQTAALVITGGPGTGKTTIINTIINAMKIEHNKVMLAAPTGRAAKRMSEVCGFEAKTIHRLLEITPGVDEVGSCFARNSENPLDCDVLIIDEMSMVDIILMKHLTDALSSRTRLIMVGDSDQLPSVGAGNVLKDIIDSHSIECIKLTEIFRQAKESMIVVNAHRVNNGEEPLLNDNDNDFFFVHRDDPMQLPNTIADLCVRRLPQYYGLDGITQIQVLTPTRKSLIGVQNLNTILQSCLNPPSPDKREYITRRCIFRVGDKVMQIKNNYQLEWKRDTEKGLGVFNGDVGFIIDIDSRAQKMTVQFDDKIVVYDFLLLDEIELAYAITVHKSQGSEFDAVVMPMFETHRLLMTRNLFYTAITRAKSLVVLVGQEGVMAQYVNNDNVQRRFSGLKDKLKIF</sequence>
<keyword evidence="3 5" id="KW-0347">Helicase</keyword>
<dbReference type="SUPFAM" id="SSF47781">
    <property type="entry name" value="RuvA domain 2-like"/>
    <property type="match status" value="1"/>
</dbReference>
<keyword evidence="3" id="KW-0238">DNA-binding</keyword>
<dbReference type="NCBIfam" id="TIGR01448">
    <property type="entry name" value="recD_rel"/>
    <property type="match status" value="1"/>
</dbReference>
<gene>
    <name evidence="3" type="primary">recD2</name>
    <name evidence="5" type="ORF">B9O19_00206</name>
</gene>
<dbReference type="CDD" id="cd18809">
    <property type="entry name" value="SF1_C_RecD"/>
    <property type="match status" value="1"/>
</dbReference>
<comment type="function">
    <text evidence="3">DNA-dependent ATPase and ATP-dependent 5'-3' DNA helicase. Has no activity on blunt DNA or DNA with 3'-overhangs, requires at least 10 bases of 5'-ssDNA for helicase activity.</text>
</comment>
<dbReference type="InterPro" id="IPR006345">
    <property type="entry name" value="RecD2"/>
</dbReference>
<dbReference type="SMART" id="SM00382">
    <property type="entry name" value="AAA"/>
    <property type="match status" value="1"/>
</dbReference>
<name>A0A2K9NZE1_9FIRM</name>
<evidence type="ECO:0000256" key="3">
    <source>
        <dbReference type="HAMAP-Rule" id="MF_01488"/>
    </source>
</evidence>
<dbReference type="GO" id="GO:0005524">
    <property type="term" value="F:ATP binding"/>
    <property type="evidence" value="ECO:0007669"/>
    <property type="project" value="UniProtKB-UniRule"/>
</dbReference>
<dbReference type="EMBL" id="CP020991">
    <property type="protein sequence ID" value="AUO18390.1"/>
    <property type="molecule type" value="Genomic_DNA"/>
</dbReference>
<feature type="binding site" evidence="3">
    <location>
        <begin position="344"/>
        <end position="348"/>
    </location>
    <ligand>
        <name>ATP</name>
        <dbReference type="ChEBI" id="CHEBI:30616"/>
    </ligand>
</feature>
<dbReference type="GO" id="GO:0006310">
    <property type="term" value="P:DNA recombination"/>
    <property type="evidence" value="ECO:0007669"/>
    <property type="project" value="InterPro"/>
</dbReference>
<evidence type="ECO:0000313" key="5">
    <source>
        <dbReference type="EMBL" id="AUO18390.1"/>
    </source>
</evidence>
<dbReference type="Pfam" id="PF14490">
    <property type="entry name" value="HHH_RecD2"/>
    <property type="match status" value="1"/>
</dbReference>
<evidence type="ECO:0000313" key="6">
    <source>
        <dbReference type="Proteomes" id="UP000235589"/>
    </source>
</evidence>
<dbReference type="InterPro" id="IPR029493">
    <property type="entry name" value="RecD2-like_HHH"/>
</dbReference>
<keyword evidence="1 3" id="KW-0547">Nucleotide-binding</keyword>
<dbReference type="KEGG" id="mpec:B9O19_00206"/>
<dbReference type="InterPro" id="IPR027417">
    <property type="entry name" value="P-loop_NTPase"/>
</dbReference>
<dbReference type="Gene3D" id="1.10.150.20">
    <property type="entry name" value="5' to 3' exonuclease, C-terminal subdomain"/>
    <property type="match status" value="1"/>
</dbReference>
<evidence type="ECO:0000256" key="1">
    <source>
        <dbReference type="ARBA" id="ARBA00022741"/>
    </source>
</evidence>
<dbReference type="GeneID" id="98061637"/>
<feature type="domain" description="AAA+ ATPase" evidence="4">
    <location>
        <begin position="333"/>
        <end position="452"/>
    </location>
</feature>
<dbReference type="InterPro" id="IPR003593">
    <property type="entry name" value="AAA+_ATPase"/>
</dbReference>
<dbReference type="RefSeq" id="WP_102364692.1">
    <property type="nucleotide sequence ID" value="NZ_CP020991.1"/>
</dbReference>
<dbReference type="PANTHER" id="PTHR43788">
    <property type="entry name" value="DNA2/NAM7 HELICASE FAMILY MEMBER"/>
    <property type="match status" value="1"/>
</dbReference>
<dbReference type="InterPro" id="IPR027785">
    <property type="entry name" value="UvrD-like_helicase_C"/>
</dbReference>
<dbReference type="Pfam" id="PF13538">
    <property type="entry name" value="UvrD_C_2"/>
    <property type="match status" value="1"/>
</dbReference>
<comment type="catalytic activity">
    <reaction evidence="3">
        <text>ATP + H2O = ADP + phosphate + H(+)</text>
        <dbReference type="Rhea" id="RHEA:13065"/>
        <dbReference type="ChEBI" id="CHEBI:15377"/>
        <dbReference type="ChEBI" id="CHEBI:15378"/>
        <dbReference type="ChEBI" id="CHEBI:30616"/>
        <dbReference type="ChEBI" id="CHEBI:43474"/>
        <dbReference type="ChEBI" id="CHEBI:456216"/>
        <dbReference type="EC" id="5.6.2.3"/>
    </reaction>
</comment>
<dbReference type="Gene3D" id="3.40.50.300">
    <property type="entry name" value="P-loop containing nucleotide triphosphate hydrolases"/>
    <property type="match status" value="2"/>
</dbReference>
<accession>A0A2K9NZE1</accession>
<dbReference type="GO" id="GO:0003677">
    <property type="term" value="F:DNA binding"/>
    <property type="evidence" value="ECO:0007669"/>
    <property type="project" value="UniProtKB-UniRule"/>
</dbReference>
<evidence type="ECO:0000259" key="4">
    <source>
        <dbReference type="SMART" id="SM00382"/>
    </source>
</evidence>
<dbReference type="Pfam" id="PF13245">
    <property type="entry name" value="AAA_19"/>
    <property type="match status" value="1"/>
</dbReference>
<dbReference type="InterPro" id="IPR050534">
    <property type="entry name" value="Coronavir_polyprotein_1ab"/>
</dbReference>
<dbReference type="Pfam" id="PF23139">
    <property type="entry name" value="OB_YrrC"/>
    <property type="match status" value="1"/>
</dbReference>
<dbReference type="Proteomes" id="UP000235589">
    <property type="component" value="Chromosome"/>
</dbReference>
<comment type="similarity">
    <text evidence="3">Belongs to the RecD family. RecD2 subfamily.</text>
</comment>
<dbReference type="InterPro" id="IPR055446">
    <property type="entry name" value="RecD2_N_OB"/>
</dbReference>
<dbReference type="GO" id="GO:0043139">
    <property type="term" value="F:5'-3' DNA helicase activity"/>
    <property type="evidence" value="ECO:0007669"/>
    <property type="project" value="UniProtKB-UniRule"/>
</dbReference>
<dbReference type="Gene3D" id="2.30.30.940">
    <property type="match status" value="1"/>
</dbReference>
<reference evidence="5 6" key="1">
    <citation type="submission" date="2017-04" db="EMBL/GenBank/DDBJ databases">
        <title>Monoglobus pectinilyticus 14 draft genome.</title>
        <authorList>
            <person name="Kim C."/>
            <person name="Rosendale D.I."/>
            <person name="Kelly W.J."/>
            <person name="Tannock G.W."/>
            <person name="Patchett M.L."/>
            <person name="Jordens J.Z."/>
        </authorList>
    </citation>
    <scope>NUCLEOTIDE SEQUENCE [LARGE SCALE GENOMIC DNA]</scope>
    <source>
        <strain evidence="5 6">14</strain>
    </source>
</reference>
<keyword evidence="3 5" id="KW-0378">Hydrolase</keyword>
<evidence type="ECO:0000256" key="2">
    <source>
        <dbReference type="ARBA" id="ARBA00022840"/>
    </source>
</evidence>
<dbReference type="OrthoDB" id="9803432at2"/>
<dbReference type="Gene3D" id="1.10.10.2220">
    <property type="match status" value="1"/>
</dbReference>